<feature type="signal peptide" evidence="2">
    <location>
        <begin position="1"/>
        <end position="20"/>
    </location>
</feature>
<dbReference type="AlphaFoldDB" id="A0A2P2E8Q3"/>
<feature type="region of interest" description="Disordered" evidence="1">
    <location>
        <begin position="150"/>
        <end position="181"/>
    </location>
</feature>
<feature type="region of interest" description="Disordered" evidence="1">
    <location>
        <begin position="18"/>
        <end position="42"/>
    </location>
</feature>
<organism evidence="3 4">
    <name type="scientific">Candidatus Phycosocius bacilliformis</name>
    <dbReference type="NCBI Taxonomy" id="1445552"/>
    <lineage>
        <taxon>Bacteria</taxon>
        <taxon>Pseudomonadati</taxon>
        <taxon>Pseudomonadota</taxon>
        <taxon>Alphaproteobacteria</taxon>
        <taxon>Caulobacterales</taxon>
        <taxon>Caulobacterales incertae sedis</taxon>
        <taxon>Candidatus Phycosocius</taxon>
    </lineage>
</organism>
<accession>A0A2P2E8Q3</accession>
<evidence type="ECO:0000256" key="2">
    <source>
        <dbReference type="SAM" id="SignalP"/>
    </source>
</evidence>
<keyword evidence="2" id="KW-0732">Signal</keyword>
<gene>
    <name evidence="3" type="ORF">PbB2_01120</name>
</gene>
<evidence type="ECO:0000256" key="1">
    <source>
        <dbReference type="SAM" id="MobiDB-lite"/>
    </source>
</evidence>
<feature type="chain" id="PRO_5015147474" evidence="2">
    <location>
        <begin position="21"/>
        <end position="181"/>
    </location>
</feature>
<dbReference type="OrthoDB" id="9837331at2"/>
<keyword evidence="4" id="KW-1185">Reference proteome</keyword>
<dbReference type="EMBL" id="BFBR01000003">
    <property type="protein sequence ID" value="GBF57453.1"/>
    <property type="molecule type" value="Genomic_DNA"/>
</dbReference>
<evidence type="ECO:0000313" key="3">
    <source>
        <dbReference type="EMBL" id="GBF57453.1"/>
    </source>
</evidence>
<proteinExistence type="predicted"/>
<comment type="caution">
    <text evidence="3">The sequence shown here is derived from an EMBL/GenBank/DDBJ whole genome shotgun (WGS) entry which is preliminary data.</text>
</comment>
<dbReference type="Proteomes" id="UP000245086">
    <property type="component" value="Unassembled WGS sequence"/>
</dbReference>
<reference evidence="3 4" key="1">
    <citation type="journal article" date="2018" name="Genome Announc.">
        <title>Draft Genome Sequence of "Candidatus Phycosocius bacilliformis," an Alphaproteobacterial Ectosymbiont of the Hydrocarbon-Producing Green Alga Botryococcus braunii.</title>
        <authorList>
            <person name="Tanabe Y."/>
            <person name="Yamaguchi H."/>
            <person name="Watanabe M.M."/>
        </authorList>
    </citation>
    <scope>NUCLEOTIDE SEQUENCE [LARGE SCALE GENOMIC DNA]</scope>
    <source>
        <strain evidence="3 4">BOTRYCO-2</strain>
    </source>
</reference>
<protein>
    <submittedName>
        <fullName evidence="3">Uncharacterized protein</fullName>
    </submittedName>
</protein>
<name>A0A2P2E8Q3_9PROT</name>
<evidence type="ECO:0000313" key="4">
    <source>
        <dbReference type="Proteomes" id="UP000245086"/>
    </source>
</evidence>
<dbReference type="RefSeq" id="WP_108984345.1">
    <property type="nucleotide sequence ID" value="NZ_BFBR01000003.1"/>
</dbReference>
<feature type="compositionally biased region" description="Low complexity" evidence="1">
    <location>
        <begin position="18"/>
        <end position="31"/>
    </location>
</feature>
<sequence length="181" mass="18486">MVQFLSLLLGALLVSAPASSTPPASTGTQSGAGPLIPGLRESIATPDGAVPLDWAGPAARMPGPDDTVAGFDPAASLFGPADLCVVTPGQPAPACAAKPAQITAVSDDIFTGSNNPDATCQTQEDVRIGADGKPQRVFATVCGDEVESWDFRQRTTPSSKANPRKPTDRAIGPNDLVPQKP</sequence>